<proteinExistence type="inferred from homology"/>
<keyword evidence="5" id="KW-1185">Reference proteome</keyword>
<evidence type="ECO:0000256" key="2">
    <source>
        <dbReference type="RuleBase" id="RU003749"/>
    </source>
</evidence>
<dbReference type="Gene3D" id="3.30.750.24">
    <property type="entry name" value="STAS domain"/>
    <property type="match status" value="1"/>
</dbReference>
<gene>
    <name evidence="4" type="ORF">OG913_27565</name>
</gene>
<protein>
    <recommendedName>
        <fullName evidence="2">Anti-sigma factor antagonist</fullName>
    </recommendedName>
</protein>
<comment type="similarity">
    <text evidence="1 2">Belongs to the anti-sigma-factor antagonist family.</text>
</comment>
<evidence type="ECO:0000313" key="5">
    <source>
        <dbReference type="Proteomes" id="UP001432011"/>
    </source>
</evidence>
<dbReference type="InterPro" id="IPR002645">
    <property type="entry name" value="STAS_dom"/>
</dbReference>
<dbReference type="CDD" id="cd07043">
    <property type="entry name" value="STAS_anti-anti-sigma_factors"/>
    <property type="match status" value="1"/>
</dbReference>
<dbReference type="InterPro" id="IPR036513">
    <property type="entry name" value="STAS_dom_sf"/>
</dbReference>
<feature type="domain" description="STAS" evidence="3">
    <location>
        <begin position="12"/>
        <end position="121"/>
    </location>
</feature>
<dbReference type="PANTHER" id="PTHR33495:SF2">
    <property type="entry name" value="ANTI-SIGMA FACTOR ANTAGONIST TM_1081-RELATED"/>
    <property type="match status" value="1"/>
</dbReference>
<dbReference type="NCBIfam" id="TIGR00377">
    <property type="entry name" value="ant_ant_sig"/>
    <property type="match status" value="1"/>
</dbReference>
<dbReference type="SUPFAM" id="SSF52091">
    <property type="entry name" value="SpoIIaa-like"/>
    <property type="match status" value="1"/>
</dbReference>
<dbReference type="Pfam" id="PF01740">
    <property type="entry name" value="STAS"/>
    <property type="match status" value="1"/>
</dbReference>
<name>A0ABZ1SK49_9ACTN</name>
<evidence type="ECO:0000256" key="1">
    <source>
        <dbReference type="ARBA" id="ARBA00009013"/>
    </source>
</evidence>
<accession>A0ABZ1SK49</accession>
<evidence type="ECO:0000313" key="4">
    <source>
        <dbReference type="EMBL" id="WUP73151.1"/>
    </source>
</evidence>
<dbReference type="RefSeq" id="WP_328708708.1">
    <property type="nucleotide sequence ID" value="NZ_CP108085.1"/>
</dbReference>
<evidence type="ECO:0000259" key="3">
    <source>
        <dbReference type="PROSITE" id="PS50801"/>
    </source>
</evidence>
<sequence length="127" mass="13507">MSDLPDLSTAETTFAAESSGSIGVLTVRGTLDFTTHEQATEFFDKAFAQFGPYLVVNLLELGFLDSRAAGLLVTRWKRALDEGGWLGLVAVERGAARALWITGLASHIPVFPTVVDALAAAPARDAE</sequence>
<dbReference type="PANTHER" id="PTHR33495">
    <property type="entry name" value="ANTI-SIGMA FACTOR ANTAGONIST TM_1081-RELATED-RELATED"/>
    <property type="match status" value="1"/>
</dbReference>
<reference evidence="4" key="1">
    <citation type="submission" date="2022-10" db="EMBL/GenBank/DDBJ databases">
        <title>The complete genomes of actinobacterial strains from the NBC collection.</title>
        <authorList>
            <person name="Joergensen T.S."/>
            <person name="Alvarez Arevalo M."/>
            <person name="Sterndorff E.B."/>
            <person name="Faurdal D."/>
            <person name="Vuksanovic O."/>
            <person name="Mourched A.-S."/>
            <person name="Charusanti P."/>
            <person name="Shaw S."/>
            <person name="Blin K."/>
            <person name="Weber T."/>
        </authorList>
    </citation>
    <scope>NUCLEOTIDE SEQUENCE</scope>
    <source>
        <strain evidence="4">NBC_00254</strain>
    </source>
</reference>
<dbReference type="Proteomes" id="UP001432011">
    <property type="component" value="Chromosome"/>
</dbReference>
<dbReference type="InterPro" id="IPR003658">
    <property type="entry name" value="Anti-sigma_ant"/>
</dbReference>
<dbReference type="PROSITE" id="PS50801">
    <property type="entry name" value="STAS"/>
    <property type="match status" value="1"/>
</dbReference>
<dbReference type="EMBL" id="CP108085">
    <property type="protein sequence ID" value="WUP73151.1"/>
    <property type="molecule type" value="Genomic_DNA"/>
</dbReference>
<organism evidence="4 5">
    <name type="scientific">Microbispora hainanensis</name>
    <dbReference type="NCBI Taxonomy" id="568844"/>
    <lineage>
        <taxon>Bacteria</taxon>
        <taxon>Bacillati</taxon>
        <taxon>Actinomycetota</taxon>
        <taxon>Actinomycetes</taxon>
        <taxon>Streptosporangiales</taxon>
        <taxon>Streptosporangiaceae</taxon>
        <taxon>Microbispora</taxon>
    </lineage>
</organism>